<dbReference type="CDD" id="cd24058">
    <property type="entry name" value="ASKHA_NBD_ROK_PPGK"/>
    <property type="match status" value="1"/>
</dbReference>
<dbReference type="Proteomes" id="UP001157125">
    <property type="component" value="Unassembled WGS sequence"/>
</dbReference>
<dbReference type="Gene3D" id="3.30.420.40">
    <property type="match status" value="2"/>
</dbReference>
<reference evidence="3" key="1">
    <citation type="journal article" date="2019" name="Int. J. Syst. Evol. Microbiol.">
        <title>The Global Catalogue of Microorganisms (GCM) 10K type strain sequencing project: providing services to taxonomists for standard genome sequencing and annotation.</title>
        <authorList>
            <consortium name="The Broad Institute Genomics Platform"/>
            <consortium name="The Broad Institute Genome Sequencing Center for Infectious Disease"/>
            <person name="Wu L."/>
            <person name="Ma J."/>
        </authorList>
    </citation>
    <scope>NUCLEOTIDE SEQUENCE [LARGE SCALE GENOMIC DNA]</scope>
    <source>
        <strain evidence="3">NBRC 112299</strain>
    </source>
</reference>
<dbReference type="EMBL" id="BSUN01000001">
    <property type="protein sequence ID" value="GMA34074.1"/>
    <property type="molecule type" value="Genomic_DNA"/>
</dbReference>
<evidence type="ECO:0000313" key="3">
    <source>
        <dbReference type="Proteomes" id="UP001157125"/>
    </source>
</evidence>
<accession>A0ABQ6I8G1</accession>
<evidence type="ECO:0000256" key="1">
    <source>
        <dbReference type="ARBA" id="ARBA00006479"/>
    </source>
</evidence>
<dbReference type="InterPro" id="IPR000600">
    <property type="entry name" value="ROK"/>
</dbReference>
<dbReference type="PANTHER" id="PTHR18964">
    <property type="entry name" value="ROK (REPRESSOR, ORF, KINASE) FAMILY"/>
    <property type="match status" value="1"/>
</dbReference>
<comment type="similarity">
    <text evidence="1">Belongs to the ROK (NagC/XylR) family.</text>
</comment>
<sequence>MSKRIALGIDIGGTGIKAAPVNLKTGEFTEERYRIPTPDPATPEAIAKTVAKCIARFEPSRKTAVGVCFPGVIQNGVVKTAANVDESWIGTNLRTIIREYSGHDVYVLNDADAAGFGEHHFGAAHGRDGSVLMTTLGTGIGTALIVNGELVPNLEMGHILIDGQDAEHMAAESARERLGLDWEGWTANLQKYYSEMERLLWPDLIIVGGGVSKSHHMFLPHLTLRAPIVPAEPAQRRRNCGGGGVRVRAVPAR</sequence>
<dbReference type="Pfam" id="PF00480">
    <property type="entry name" value="ROK"/>
    <property type="match status" value="1"/>
</dbReference>
<keyword evidence="3" id="KW-1185">Reference proteome</keyword>
<organism evidence="2 3">
    <name type="scientific">Demequina litorisediminis</name>
    <dbReference type="NCBI Taxonomy" id="1849022"/>
    <lineage>
        <taxon>Bacteria</taxon>
        <taxon>Bacillati</taxon>
        <taxon>Actinomycetota</taxon>
        <taxon>Actinomycetes</taxon>
        <taxon>Micrococcales</taxon>
        <taxon>Demequinaceae</taxon>
        <taxon>Demequina</taxon>
    </lineage>
</organism>
<comment type="caution">
    <text evidence="2">The sequence shown here is derived from an EMBL/GenBank/DDBJ whole genome shotgun (WGS) entry which is preliminary data.</text>
</comment>
<dbReference type="NCBIfam" id="NF045942">
    <property type="entry name" value="PolPhglucPhase"/>
    <property type="match status" value="1"/>
</dbReference>
<dbReference type="PANTHER" id="PTHR18964:SF146">
    <property type="entry name" value="POLYPHOSPHATE GLUCOKINASE"/>
    <property type="match status" value="1"/>
</dbReference>
<gene>
    <name evidence="2" type="ORF">GCM10025876_02780</name>
</gene>
<dbReference type="InterPro" id="IPR043129">
    <property type="entry name" value="ATPase_NBD"/>
</dbReference>
<name>A0ABQ6I8G1_9MICO</name>
<proteinExistence type="inferred from homology"/>
<dbReference type="SUPFAM" id="SSF53067">
    <property type="entry name" value="Actin-like ATPase domain"/>
    <property type="match status" value="1"/>
</dbReference>
<dbReference type="RefSeq" id="WP_348523367.1">
    <property type="nucleotide sequence ID" value="NZ_BSUN01000001.1"/>
</dbReference>
<evidence type="ECO:0000313" key="2">
    <source>
        <dbReference type="EMBL" id="GMA34074.1"/>
    </source>
</evidence>
<protein>
    <submittedName>
        <fullName evidence="2">Polyphosphate glucokinase</fullName>
    </submittedName>
</protein>